<keyword evidence="11" id="KW-1185">Reference proteome</keyword>
<comment type="subcellular location">
    <subcellularLocation>
        <location evidence="1">Endomembrane system</location>
        <topology evidence="1">Multi-pass membrane protein</topology>
    </subcellularLocation>
</comment>
<protein>
    <submittedName>
        <fullName evidence="10">Uncharacterized protein</fullName>
    </submittedName>
</protein>
<feature type="binding site" evidence="8">
    <location>
        <position position="27"/>
    </location>
    <ligand>
        <name>UDP-alpha-D-glucose</name>
        <dbReference type="ChEBI" id="CHEBI:58885"/>
    </ligand>
</feature>
<evidence type="ECO:0000313" key="10">
    <source>
        <dbReference type="EMBL" id="KAG6470976.1"/>
    </source>
</evidence>
<comment type="caution">
    <text evidence="10">The sequence shown here is derived from an EMBL/GenBank/DDBJ whole genome shotgun (WGS) entry which is preliminary data.</text>
</comment>
<gene>
    <name evidence="10" type="ORF">ZIOFF_072065</name>
</gene>
<dbReference type="GO" id="GO:0012505">
    <property type="term" value="C:endomembrane system"/>
    <property type="evidence" value="ECO:0007669"/>
    <property type="project" value="UniProtKB-SubCell"/>
</dbReference>
<dbReference type="GO" id="GO:0016020">
    <property type="term" value="C:membrane"/>
    <property type="evidence" value="ECO:0007669"/>
    <property type="project" value="InterPro"/>
</dbReference>
<evidence type="ECO:0000256" key="7">
    <source>
        <dbReference type="ARBA" id="ARBA00023316"/>
    </source>
</evidence>
<evidence type="ECO:0000256" key="2">
    <source>
        <dbReference type="ARBA" id="ARBA00022676"/>
    </source>
</evidence>
<keyword evidence="7" id="KW-0961">Cell wall biogenesis/degradation</keyword>
<keyword evidence="4 9" id="KW-0812">Transmembrane</keyword>
<keyword evidence="5 9" id="KW-1133">Transmembrane helix</keyword>
<evidence type="ECO:0000256" key="3">
    <source>
        <dbReference type="ARBA" id="ARBA00022679"/>
    </source>
</evidence>
<accession>A0A8J5CV47</accession>
<keyword evidence="2" id="KW-0328">Glycosyltransferase</keyword>
<dbReference type="InterPro" id="IPR005150">
    <property type="entry name" value="Cellulose_synth"/>
</dbReference>
<organism evidence="10 11">
    <name type="scientific">Zingiber officinale</name>
    <name type="common">Ginger</name>
    <name type="synonym">Amomum zingiber</name>
    <dbReference type="NCBI Taxonomy" id="94328"/>
    <lineage>
        <taxon>Eukaryota</taxon>
        <taxon>Viridiplantae</taxon>
        <taxon>Streptophyta</taxon>
        <taxon>Embryophyta</taxon>
        <taxon>Tracheophyta</taxon>
        <taxon>Spermatophyta</taxon>
        <taxon>Magnoliopsida</taxon>
        <taxon>Liliopsida</taxon>
        <taxon>Zingiberales</taxon>
        <taxon>Zingiberaceae</taxon>
        <taxon>Zingiber</taxon>
    </lineage>
</organism>
<evidence type="ECO:0000256" key="6">
    <source>
        <dbReference type="ARBA" id="ARBA00023136"/>
    </source>
</evidence>
<dbReference type="GO" id="GO:0071555">
    <property type="term" value="P:cell wall organization"/>
    <property type="evidence" value="ECO:0007669"/>
    <property type="project" value="UniProtKB-KW"/>
</dbReference>
<keyword evidence="6 9" id="KW-0472">Membrane</keyword>
<dbReference type="Pfam" id="PF03552">
    <property type="entry name" value="Cellulose_synt"/>
    <property type="match status" value="3"/>
</dbReference>
<evidence type="ECO:0000256" key="1">
    <source>
        <dbReference type="ARBA" id="ARBA00004127"/>
    </source>
</evidence>
<evidence type="ECO:0000313" key="11">
    <source>
        <dbReference type="Proteomes" id="UP000734854"/>
    </source>
</evidence>
<evidence type="ECO:0000256" key="9">
    <source>
        <dbReference type="SAM" id="Phobius"/>
    </source>
</evidence>
<dbReference type="InterPro" id="IPR029044">
    <property type="entry name" value="Nucleotide-diphossugar_trans"/>
</dbReference>
<name>A0A8J5CV47_ZINOF</name>
<dbReference type="GO" id="GO:0030244">
    <property type="term" value="P:cellulose biosynthetic process"/>
    <property type="evidence" value="ECO:0007669"/>
    <property type="project" value="InterPro"/>
</dbReference>
<evidence type="ECO:0000256" key="5">
    <source>
        <dbReference type="ARBA" id="ARBA00022989"/>
    </source>
</evidence>
<keyword evidence="3" id="KW-0808">Transferase</keyword>
<evidence type="ECO:0000256" key="4">
    <source>
        <dbReference type="ARBA" id="ARBA00022692"/>
    </source>
</evidence>
<evidence type="ECO:0000256" key="8">
    <source>
        <dbReference type="PIRSR" id="PIRSR605150-2"/>
    </source>
</evidence>
<dbReference type="GO" id="GO:0016760">
    <property type="term" value="F:cellulose synthase (UDP-forming) activity"/>
    <property type="evidence" value="ECO:0007669"/>
    <property type="project" value="InterPro"/>
</dbReference>
<reference evidence="10 11" key="1">
    <citation type="submission" date="2020-08" db="EMBL/GenBank/DDBJ databases">
        <title>Plant Genome Project.</title>
        <authorList>
            <person name="Zhang R.-G."/>
        </authorList>
    </citation>
    <scope>NUCLEOTIDE SEQUENCE [LARGE SCALE GENOMIC DNA]</scope>
    <source>
        <tissue evidence="10">Rhizome</tissue>
    </source>
</reference>
<proteinExistence type="predicted"/>
<sequence length="443" mass="50079">MRINACRDEAELPCVDIFVCTADPVAEPPAMVVSTVLSLMAYDYPPEKLSVYLSDDSGSELTFYATCEAAQFAKRWLPFCRRHRVEPRSPAAYFSGSAGDSDNKEHSDMKNLFREMESRIEAVSILGKVPKEQKTHKGFSEWTSEMTSKNHQPIVQILIDSREESSVDIDGTVLPTLVYMAREKRPQHHHNFKAGAMNALSIRDALCFVMDEQQGHDIAFVQFPQGFENTTKNDLYANALNVINCVDLSGRDGLGGTPYIGTGCFHKREALCGAKYSREYKDDWKRRTKMENEETMGLKYGCVVEDLITGLIIKCRGWRSVYFNPERKGFLGVAPTTLLRTLAQHKRWSEGNLQITFSKYCPLFYGHGKLKLGHRMCYCIFGLWAVNSIPTLFYLTIPSLFLLKGVSLFPEASSPWFVPFAYVAAAKNTYSLWNLLKIGPTNK</sequence>
<dbReference type="PANTHER" id="PTHR13301">
    <property type="entry name" value="X-BOX TRANSCRIPTION FACTOR-RELATED"/>
    <property type="match status" value="1"/>
</dbReference>
<dbReference type="GO" id="GO:0071669">
    <property type="term" value="P:plant-type cell wall organization or biogenesis"/>
    <property type="evidence" value="ECO:0007669"/>
    <property type="project" value="UniProtKB-ARBA"/>
</dbReference>
<feature type="transmembrane region" description="Helical" evidence="9">
    <location>
        <begin position="417"/>
        <end position="436"/>
    </location>
</feature>
<feature type="binding site" evidence="8">
    <location>
        <position position="56"/>
    </location>
    <ligand>
        <name>UDP-alpha-D-glucose</name>
        <dbReference type="ChEBI" id="CHEBI:58885"/>
    </ligand>
</feature>
<dbReference type="Gene3D" id="3.90.550.10">
    <property type="entry name" value="Spore Coat Polysaccharide Biosynthesis Protein SpsA, Chain A"/>
    <property type="match status" value="2"/>
</dbReference>
<dbReference type="Proteomes" id="UP000734854">
    <property type="component" value="Unassembled WGS sequence"/>
</dbReference>
<dbReference type="EMBL" id="JACMSC010000021">
    <property type="protein sequence ID" value="KAG6470976.1"/>
    <property type="molecule type" value="Genomic_DNA"/>
</dbReference>
<dbReference type="AlphaFoldDB" id="A0A8J5CV47"/>
<feature type="transmembrane region" description="Helical" evidence="9">
    <location>
        <begin position="377"/>
        <end position="397"/>
    </location>
</feature>